<name>A0A9D4KUQ8_DREPO</name>
<reference evidence="2" key="1">
    <citation type="journal article" date="2019" name="bioRxiv">
        <title>The Genome of the Zebra Mussel, Dreissena polymorpha: A Resource for Invasive Species Research.</title>
        <authorList>
            <person name="McCartney M.A."/>
            <person name="Auch B."/>
            <person name="Kono T."/>
            <person name="Mallez S."/>
            <person name="Zhang Y."/>
            <person name="Obille A."/>
            <person name="Becker A."/>
            <person name="Abrahante J.E."/>
            <person name="Garbe J."/>
            <person name="Badalamenti J.P."/>
            <person name="Herman A."/>
            <person name="Mangelson H."/>
            <person name="Liachko I."/>
            <person name="Sullivan S."/>
            <person name="Sone E.D."/>
            <person name="Koren S."/>
            <person name="Silverstein K.A.T."/>
            <person name="Beckman K.B."/>
            <person name="Gohl D.M."/>
        </authorList>
    </citation>
    <scope>NUCLEOTIDE SEQUENCE</scope>
    <source>
        <strain evidence="2">Duluth1</strain>
        <tissue evidence="2">Whole animal</tissue>
    </source>
</reference>
<dbReference type="EMBL" id="JAIWYP010000003">
    <property type="protein sequence ID" value="KAH3845396.1"/>
    <property type="molecule type" value="Genomic_DNA"/>
</dbReference>
<dbReference type="AlphaFoldDB" id="A0A9D4KUQ8"/>
<evidence type="ECO:0000256" key="1">
    <source>
        <dbReference type="SAM" id="MobiDB-lite"/>
    </source>
</evidence>
<feature type="region of interest" description="Disordered" evidence="1">
    <location>
        <begin position="65"/>
        <end position="85"/>
    </location>
</feature>
<comment type="caution">
    <text evidence="2">The sequence shown here is derived from an EMBL/GenBank/DDBJ whole genome shotgun (WGS) entry which is preliminary data.</text>
</comment>
<accession>A0A9D4KUQ8</accession>
<feature type="compositionally biased region" description="Basic and acidic residues" evidence="1">
    <location>
        <begin position="67"/>
        <end position="85"/>
    </location>
</feature>
<proteinExistence type="predicted"/>
<protein>
    <submittedName>
        <fullName evidence="2">Uncharacterized protein</fullName>
    </submittedName>
</protein>
<gene>
    <name evidence="2" type="ORF">DPMN_087676</name>
</gene>
<organism evidence="2 3">
    <name type="scientific">Dreissena polymorpha</name>
    <name type="common">Zebra mussel</name>
    <name type="synonym">Mytilus polymorpha</name>
    <dbReference type="NCBI Taxonomy" id="45954"/>
    <lineage>
        <taxon>Eukaryota</taxon>
        <taxon>Metazoa</taxon>
        <taxon>Spiralia</taxon>
        <taxon>Lophotrochozoa</taxon>
        <taxon>Mollusca</taxon>
        <taxon>Bivalvia</taxon>
        <taxon>Autobranchia</taxon>
        <taxon>Heteroconchia</taxon>
        <taxon>Euheterodonta</taxon>
        <taxon>Imparidentia</taxon>
        <taxon>Neoheterodontei</taxon>
        <taxon>Myida</taxon>
        <taxon>Dreissenoidea</taxon>
        <taxon>Dreissenidae</taxon>
        <taxon>Dreissena</taxon>
    </lineage>
</organism>
<evidence type="ECO:0000313" key="3">
    <source>
        <dbReference type="Proteomes" id="UP000828390"/>
    </source>
</evidence>
<reference evidence="2" key="2">
    <citation type="submission" date="2020-11" db="EMBL/GenBank/DDBJ databases">
        <authorList>
            <person name="McCartney M.A."/>
            <person name="Auch B."/>
            <person name="Kono T."/>
            <person name="Mallez S."/>
            <person name="Becker A."/>
            <person name="Gohl D.M."/>
            <person name="Silverstein K.A.T."/>
            <person name="Koren S."/>
            <person name="Bechman K.B."/>
            <person name="Herman A."/>
            <person name="Abrahante J.E."/>
            <person name="Garbe J."/>
        </authorList>
    </citation>
    <scope>NUCLEOTIDE SEQUENCE</scope>
    <source>
        <strain evidence="2">Duluth1</strain>
        <tissue evidence="2">Whole animal</tissue>
    </source>
</reference>
<sequence>MLPLYMGLTVYNKTRRKDLVDVLYEKGLSVSYDRVGDGGFVDLTENPDALRRWTVSAPETPRFLMEASDKTDTPDDTKHHEENQTKQKLFQTQVRHLVETIDDMGKPFEEDTSDLYTLDTKCVMSPEVIINVKTAESIGKTQYESMSVECLSNNMKGFYETIKQNSLPFFELGPERKKQRYHKLRE</sequence>
<dbReference type="Proteomes" id="UP000828390">
    <property type="component" value="Unassembled WGS sequence"/>
</dbReference>
<evidence type="ECO:0000313" key="2">
    <source>
        <dbReference type="EMBL" id="KAH3845396.1"/>
    </source>
</evidence>
<keyword evidence="3" id="KW-1185">Reference proteome</keyword>
<dbReference type="PANTHER" id="PTHR47018">
    <property type="entry name" value="CXC DOMAIN-CONTAINING PROTEIN-RELATED"/>
    <property type="match status" value="1"/>
</dbReference>